<keyword evidence="2" id="KW-1185">Reference proteome</keyword>
<dbReference type="AlphaFoldDB" id="A0A397JGU8"/>
<evidence type="ECO:0000313" key="1">
    <source>
        <dbReference type="EMBL" id="RHZ87519.1"/>
    </source>
</evidence>
<proteinExistence type="predicted"/>
<sequence length="95" mass="10818">MVSSQGARNELLKERQKLDVFFSFTQTCIIFLRLSAVAFIEKIGFEVSGIVPRTEFLVVFLDVAEVLVTTGDRWTSNNLFWLQNLIDRGPYGSNI</sequence>
<dbReference type="EMBL" id="PQFF01000031">
    <property type="protein sequence ID" value="RHZ87519.1"/>
    <property type="molecule type" value="Genomic_DNA"/>
</dbReference>
<organism evidence="1 2">
    <name type="scientific">Diversispora epigaea</name>
    <dbReference type="NCBI Taxonomy" id="1348612"/>
    <lineage>
        <taxon>Eukaryota</taxon>
        <taxon>Fungi</taxon>
        <taxon>Fungi incertae sedis</taxon>
        <taxon>Mucoromycota</taxon>
        <taxon>Glomeromycotina</taxon>
        <taxon>Glomeromycetes</taxon>
        <taxon>Diversisporales</taxon>
        <taxon>Diversisporaceae</taxon>
        <taxon>Diversispora</taxon>
    </lineage>
</organism>
<dbReference type="Proteomes" id="UP000266861">
    <property type="component" value="Unassembled WGS sequence"/>
</dbReference>
<protein>
    <submittedName>
        <fullName evidence="1">Uncharacterized protein</fullName>
    </submittedName>
</protein>
<evidence type="ECO:0000313" key="2">
    <source>
        <dbReference type="Proteomes" id="UP000266861"/>
    </source>
</evidence>
<name>A0A397JGU8_9GLOM</name>
<comment type="caution">
    <text evidence="1">The sequence shown here is derived from an EMBL/GenBank/DDBJ whole genome shotgun (WGS) entry which is preliminary data.</text>
</comment>
<reference evidence="1 2" key="1">
    <citation type="submission" date="2018-08" db="EMBL/GenBank/DDBJ databases">
        <title>Genome and evolution of the arbuscular mycorrhizal fungus Diversispora epigaea (formerly Glomus versiforme) and its bacterial endosymbionts.</title>
        <authorList>
            <person name="Sun X."/>
            <person name="Fei Z."/>
            <person name="Harrison M."/>
        </authorList>
    </citation>
    <scope>NUCLEOTIDE SEQUENCE [LARGE SCALE GENOMIC DNA]</scope>
    <source>
        <strain evidence="1 2">IT104</strain>
    </source>
</reference>
<gene>
    <name evidence="1" type="ORF">Glove_33g303</name>
</gene>
<accession>A0A397JGU8</accession>